<dbReference type="InterPro" id="IPR006096">
    <property type="entry name" value="Glu/Leu/Phe/Val/Trp_DH_C"/>
</dbReference>
<dbReference type="Proteomes" id="UP000179786">
    <property type="component" value="Unassembled WGS sequence"/>
</dbReference>
<comment type="function">
    <text evidence="1">Catalyzes the reversible oxidative deamination of glutamate to alpha-ketoglutarate and ammonia.</text>
</comment>
<comment type="caution">
    <text evidence="11">The sequence shown here is derived from an EMBL/GenBank/DDBJ whole genome shotgun (WGS) entry which is preliminary data.</text>
</comment>
<feature type="binding site" evidence="7">
    <location>
        <position position="356"/>
    </location>
    <ligand>
        <name>substrate</name>
    </ligand>
</feature>
<dbReference type="AlphaFoldDB" id="A0A1S1MQP3"/>
<name>A0A1S1MQP3_9GAMM</name>
<dbReference type="InterPro" id="IPR036291">
    <property type="entry name" value="NAD(P)-bd_dom_sf"/>
</dbReference>
<evidence type="ECO:0000256" key="7">
    <source>
        <dbReference type="PIRSR" id="PIRSR000185-2"/>
    </source>
</evidence>
<keyword evidence="3 5" id="KW-0560">Oxidoreductase</keyword>
<accession>A0A1S1MQP3</accession>
<dbReference type="SMART" id="SM00839">
    <property type="entry name" value="ELFV_dehydrog"/>
    <property type="match status" value="1"/>
</dbReference>
<protein>
    <recommendedName>
        <fullName evidence="5">Glutamate dehydrogenase</fullName>
    </recommendedName>
</protein>
<dbReference type="GO" id="GO:0004354">
    <property type="term" value="F:glutamate dehydrogenase (NADP+) activity"/>
    <property type="evidence" value="ECO:0007669"/>
    <property type="project" value="UniProtKB-EC"/>
</dbReference>
<dbReference type="Pfam" id="PF02812">
    <property type="entry name" value="ELFV_dehydrog_N"/>
    <property type="match status" value="1"/>
</dbReference>
<feature type="binding site" evidence="7">
    <location>
        <position position="219"/>
    </location>
    <ligand>
        <name>NAD(+)</name>
        <dbReference type="ChEBI" id="CHEBI:57540"/>
    </ligand>
</feature>
<dbReference type="Gene3D" id="3.40.50.720">
    <property type="entry name" value="NAD(P)-binding Rossmann-like Domain"/>
    <property type="match status" value="1"/>
</dbReference>
<feature type="binding site" evidence="7">
    <location>
        <position position="92"/>
    </location>
    <ligand>
        <name>substrate</name>
    </ligand>
</feature>
<gene>
    <name evidence="11" type="ORF">BET10_09420</name>
</gene>
<keyword evidence="7" id="KW-0520">NAD</keyword>
<feature type="site" description="Important for catalysis" evidence="8">
    <location>
        <position position="144"/>
    </location>
</feature>
<evidence type="ECO:0000256" key="3">
    <source>
        <dbReference type="ARBA" id="ARBA00023002"/>
    </source>
</evidence>
<dbReference type="PRINTS" id="PR00082">
    <property type="entry name" value="GLFDHDRGNASE"/>
</dbReference>
<dbReference type="STRING" id="1859457.BET10_09420"/>
<feature type="domain" description="Glutamate/phenylalanine/leucine/valine/L-tryptophan dehydrogenase C-terminal" evidence="10">
    <location>
        <begin position="181"/>
        <end position="420"/>
    </location>
</feature>
<comment type="catalytic activity">
    <reaction evidence="4">
        <text>L-glutamate + NADP(+) + H2O = 2-oxoglutarate + NH4(+) + NADPH + H(+)</text>
        <dbReference type="Rhea" id="RHEA:11612"/>
        <dbReference type="ChEBI" id="CHEBI:15377"/>
        <dbReference type="ChEBI" id="CHEBI:15378"/>
        <dbReference type="ChEBI" id="CHEBI:16810"/>
        <dbReference type="ChEBI" id="CHEBI:28938"/>
        <dbReference type="ChEBI" id="CHEBI:29985"/>
        <dbReference type="ChEBI" id="CHEBI:57783"/>
        <dbReference type="ChEBI" id="CHEBI:58349"/>
        <dbReference type="EC" id="1.4.1.4"/>
    </reaction>
</comment>
<feature type="binding site" evidence="7">
    <location>
        <position position="68"/>
    </location>
    <ligand>
        <name>substrate</name>
    </ligand>
</feature>
<dbReference type="PIRSF" id="PIRSF000185">
    <property type="entry name" value="Glu_DH"/>
    <property type="match status" value="1"/>
</dbReference>
<evidence type="ECO:0000313" key="11">
    <source>
        <dbReference type="EMBL" id="OHU91075.1"/>
    </source>
</evidence>
<dbReference type="InterPro" id="IPR006095">
    <property type="entry name" value="Glu/Leu/Phe/Val/Trp_DH"/>
</dbReference>
<dbReference type="PANTHER" id="PTHR11606">
    <property type="entry name" value="GLUTAMATE DEHYDROGENASE"/>
    <property type="match status" value="1"/>
</dbReference>
<dbReference type="Pfam" id="PF00208">
    <property type="entry name" value="ELFV_dehydrog"/>
    <property type="match status" value="1"/>
</dbReference>
<evidence type="ECO:0000256" key="8">
    <source>
        <dbReference type="PIRSR" id="PIRSR000185-3"/>
    </source>
</evidence>
<dbReference type="InterPro" id="IPR033922">
    <property type="entry name" value="NAD_bind_Glu_DH"/>
</dbReference>
<sequence>MRKDLLRDALARLSTIAQDTPQFSAVLEALSQPQSTLTSHIAIRKDNGNTAYFKAYRCRYNDLLGPTKGGIRFHQHADQSEVEALALWMTLKCAVVNVPFGGAKGAVTVDPKKLSPMELERLSRSYIRAKADFIGPELDIPAPDVYTNARIMGWMMDEYEKITRTKCPAVITGKPLAFGGSLGRESATGRGAFLCIKALAGKLDWQASEKTVAIQGFGNGGYHCARLLQAEGYKIVAVSDSKGGIYCEQGLDVQSVFTEKQRSNELRAVYCQHSVCEDIEHTRISNEELLSLDVDILVPAALAGVINKDNVEQIKASYIVEIANGPISSDVDLQLTEQGIHVIPDILANAGGVVVSFFEWCQNRQGETWSEQKVHDKLNDYMHQAFEHAWQRYQQANGSMREVVYQIALERLSDALHAHGTSDYFSSSQ</sequence>
<dbReference type="CDD" id="cd01076">
    <property type="entry name" value="NAD_bind_1_Glu_DH"/>
    <property type="match status" value="1"/>
</dbReference>
<proteinExistence type="inferred from homology"/>
<dbReference type="InterPro" id="IPR046346">
    <property type="entry name" value="Aminoacid_DH-like_N_sf"/>
</dbReference>
<evidence type="ECO:0000256" key="2">
    <source>
        <dbReference type="ARBA" id="ARBA00006382"/>
    </source>
</evidence>
<dbReference type="SUPFAM" id="SSF51735">
    <property type="entry name" value="NAD(P)-binding Rossmann-fold domains"/>
    <property type="match status" value="1"/>
</dbReference>
<dbReference type="GO" id="GO:0000166">
    <property type="term" value="F:nucleotide binding"/>
    <property type="evidence" value="ECO:0007669"/>
    <property type="project" value="UniProtKB-KW"/>
</dbReference>
<reference evidence="11 12" key="1">
    <citation type="submission" date="2016-09" db="EMBL/GenBank/DDBJ databases">
        <title>Pseudoalteromonas amylolytica sp. nov., isolated from the surface seawater.</title>
        <authorList>
            <person name="Wu Y.-H."/>
            <person name="Cheng H."/>
            <person name="Jin X.-B."/>
            <person name="Wang C.-S."/>
            <person name="Xu X.-W."/>
        </authorList>
    </citation>
    <scope>NUCLEOTIDE SEQUENCE [LARGE SCALE GENOMIC DNA]</scope>
    <source>
        <strain evidence="11 12">JW1</strain>
    </source>
</reference>
<evidence type="ECO:0000259" key="10">
    <source>
        <dbReference type="SMART" id="SM00839"/>
    </source>
</evidence>
<keyword evidence="12" id="KW-1185">Reference proteome</keyword>
<evidence type="ECO:0000256" key="4">
    <source>
        <dbReference type="ARBA" id="ARBA00048584"/>
    </source>
</evidence>
<evidence type="ECO:0000313" key="12">
    <source>
        <dbReference type="Proteomes" id="UP000179786"/>
    </source>
</evidence>
<dbReference type="InterPro" id="IPR006097">
    <property type="entry name" value="Glu/Leu/Phe/Val/Trp_DH_dimer"/>
</dbReference>
<comment type="similarity">
    <text evidence="2 5 9">Belongs to the Glu/Leu/Phe/Val dehydrogenases family.</text>
</comment>
<dbReference type="SUPFAM" id="SSF53223">
    <property type="entry name" value="Aminoacid dehydrogenase-like, N-terminal domain"/>
    <property type="match status" value="1"/>
</dbReference>
<keyword evidence="7" id="KW-0547">Nucleotide-binding</keyword>
<feature type="binding site" evidence="7">
    <location>
        <position position="188"/>
    </location>
    <ligand>
        <name>NAD(+)</name>
        <dbReference type="ChEBI" id="CHEBI:57540"/>
    </ligand>
</feature>
<evidence type="ECO:0000256" key="6">
    <source>
        <dbReference type="PIRSR" id="PIRSR000185-1"/>
    </source>
</evidence>
<dbReference type="Gene3D" id="3.40.50.10860">
    <property type="entry name" value="Leucine Dehydrogenase, chain A, domain 1"/>
    <property type="match status" value="1"/>
</dbReference>
<evidence type="ECO:0000256" key="5">
    <source>
        <dbReference type="PIRNR" id="PIRNR000185"/>
    </source>
</evidence>
<dbReference type="GO" id="GO:0006538">
    <property type="term" value="P:L-glutamate catabolic process"/>
    <property type="evidence" value="ECO:0007669"/>
    <property type="project" value="TreeGrafter"/>
</dbReference>
<dbReference type="OrthoDB" id="9803297at2"/>
<dbReference type="EMBL" id="MKJU01000025">
    <property type="protein sequence ID" value="OHU91075.1"/>
    <property type="molecule type" value="Genomic_DNA"/>
</dbReference>
<dbReference type="InterPro" id="IPR014362">
    <property type="entry name" value="Glu_DH"/>
</dbReference>
<feature type="active site" description="Proton donor" evidence="6">
    <location>
        <position position="104"/>
    </location>
</feature>
<organism evidence="11 12">
    <name type="scientific">Pseudoalteromonas amylolytica</name>
    <dbReference type="NCBI Taxonomy" id="1859457"/>
    <lineage>
        <taxon>Bacteria</taxon>
        <taxon>Pseudomonadati</taxon>
        <taxon>Pseudomonadota</taxon>
        <taxon>Gammaproteobacteria</taxon>
        <taxon>Alteromonadales</taxon>
        <taxon>Pseudoalteromonadaceae</taxon>
        <taxon>Pseudoalteromonas</taxon>
    </lineage>
</organism>
<dbReference type="RefSeq" id="WP_070984623.1">
    <property type="nucleotide sequence ID" value="NZ_MKJU01000025.1"/>
</dbReference>
<evidence type="ECO:0000256" key="9">
    <source>
        <dbReference type="RuleBase" id="RU004417"/>
    </source>
</evidence>
<dbReference type="PANTHER" id="PTHR11606:SF13">
    <property type="entry name" value="GLUTAMATE DEHYDROGENASE 1, MITOCHONDRIAL"/>
    <property type="match status" value="1"/>
</dbReference>
<dbReference type="GO" id="GO:0004352">
    <property type="term" value="F:glutamate dehydrogenase (NAD+) activity"/>
    <property type="evidence" value="ECO:0007669"/>
    <property type="project" value="TreeGrafter"/>
</dbReference>
<evidence type="ECO:0000256" key="1">
    <source>
        <dbReference type="ARBA" id="ARBA00003868"/>
    </source>
</evidence>